<sequence>MNHMMSQTIHSSGESRKFRNRTLSSRNQTSISVNGDTSRE</sequence>
<proteinExistence type="predicted"/>
<feature type="compositionally biased region" description="Polar residues" evidence="1">
    <location>
        <begin position="21"/>
        <end position="40"/>
    </location>
</feature>
<dbReference type="EMBL" id="KK116282">
    <property type="protein sequence ID" value="KFM67307.1"/>
    <property type="molecule type" value="Genomic_DNA"/>
</dbReference>
<accession>A0A087TQB8</accession>
<protein>
    <submittedName>
        <fullName evidence="2">Uncharacterized protein</fullName>
    </submittedName>
</protein>
<organism evidence="2 3">
    <name type="scientific">Stegodyphus mimosarum</name>
    <name type="common">African social velvet spider</name>
    <dbReference type="NCBI Taxonomy" id="407821"/>
    <lineage>
        <taxon>Eukaryota</taxon>
        <taxon>Metazoa</taxon>
        <taxon>Ecdysozoa</taxon>
        <taxon>Arthropoda</taxon>
        <taxon>Chelicerata</taxon>
        <taxon>Arachnida</taxon>
        <taxon>Araneae</taxon>
        <taxon>Araneomorphae</taxon>
        <taxon>Entelegynae</taxon>
        <taxon>Eresoidea</taxon>
        <taxon>Eresidae</taxon>
        <taxon>Stegodyphus</taxon>
    </lineage>
</organism>
<evidence type="ECO:0000256" key="1">
    <source>
        <dbReference type="SAM" id="MobiDB-lite"/>
    </source>
</evidence>
<dbReference type="AlphaFoldDB" id="A0A087TQB8"/>
<feature type="non-terminal residue" evidence="2">
    <location>
        <position position="40"/>
    </location>
</feature>
<feature type="compositionally biased region" description="Polar residues" evidence="1">
    <location>
        <begin position="1"/>
        <end position="12"/>
    </location>
</feature>
<reference evidence="2 3" key="1">
    <citation type="submission" date="2013-11" db="EMBL/GenBank/DDBJ databases">
        <title>Genome sequencing of Stegodyphus mimosarum.</title>
        <authorList>
            <person name="Bechsgaard J."/>
        </authorList>
    </citation>
    <scope>NUCLEOTIDE SEQUENCE [LARGE SCALE GENOMIC DNA]</scope>
</reference>
<gene>
    <name evidence="2" type="ORF">X975_10036</name>
</gene>
<evidence type="ECO:0000313" key="3">
    <source>
        <dbReference type="Proteomes" id="UP000054359"/>
    </source>
</evidence>
<feature type="region of interest" description="Disordered" evidence="1">
    <location>
        <begin position="1"/>
        <end position="40"/>
    </location>
</feature>
<evidence type="ECO:0000313" key="2">
    <source>
        <dbReference type="EMBL" id="KFM67307.1"/>
    </source>
</evidence>
<name>A0A087TQB8_STEMI</name>
<dbReference type="Proteomes" id="UP000054359">
    <property type="component" value="Unassembled WGS sequence"/>
</dbReference>
<keyword evidence="3" id="KW-1185">Reference proteome</keyword>